<dbReference type="AlphaFoldDB" id="A0A7X6M876"/>
<evidence type="ECO:0000313" key="3">
    <source>
        <dbReference type="Proteomes" id="UP000553209"/>
    </source>
</evidence>
<accession>A0A7X6M876</accession>
<sequence length="190" mass="20368">MGETPDQIRQDIERTRSELTHDTDRLVDHANPRNVVHRRTRKVRHGTRDLKDRVMGSAPSSGEAAEGIRHTTDQAVGMARSLPERAVHQTQGNPIAAGLIAFGAGLLAASVLSESRAEQRAARRVGEHADAIEPARQAVAESAAHVKEQAVESARTAGEHLKGSASEAAQTTGEQARHEAVSAKDEMRGS</sequence>
<dbReference type="InterPro" id="IPR022062">
    <property type="entry name" value="DUF3618"/>
</dbReference>
<feature type="compositionally biased region" description="Basic and acidic residues" evidence="1">
    <location>
        <begin position="1"/>
        <end position="31"/>
    </location>
</feature>
<evidence type="ECO:0000313" key="2">
    <source>
        <dbReference type="EMBL" id="NKY96366.1"/>
    </source>
</evidence>
<dbReference type="Proteomes" id="UP000553209">
    <property type="component" value="Unassembled WGS sequence"/>
</dbReference>
<organism evidence="2 3">
    <name type="scientific">Nocardiopsis alborubida</name>
    <dbReference type="NCBI Taxonomy" id="146802"/>
    <lineage>
        <taxon>Bacteria</taxon>
        <taxon>Bacillati</taxon>
        <taxon>Actinomycetota</taxon>
        <taxon>Actinomycetes</taxon>
        <taxon>Streptosporangiales</taxon>
        <taxon>Nocardiopsidaceae</taxon>
        <taxon>Nocardiopsis</taxon>
    </lineage>
</organism>
<feature type="region of interest" description="Disordered" evidence="1">
    <location>
        <begin position="136"/>
        <end position="190"/>
    </location>
</feature>
<comment type="caution">
    <text evidence="2">The sequence shown here is derived from an EMBL/GenBank/DDBJ whole genome shotgun (WGS) entry which is preliminary data.</text>
</comment>
<gene>
    <name evidence="2" type="ORF">HGB44_01560</name>
</gene>
<proteinExistence type="predicted"/>
<dbReference type="Pfam" id="PF12277">
    <property type="entry name" value="DUF3618"/>
    <property type="match status" value="1"/>
</dbReference>
<dbReference type="RefSeq" id="WP_061080692.1">
    <property type="nucleotide sequence ID" value="NZ_JAAXPG010000001.1"/>
</dbReference>
<dbReference type="EMBL" id="JAAXPG010000001">
    <property type="protein sequence ID" value="NKY96366.1"/>
    <property type="molecule type" value="Genomic_DNA"/>
</dbReference>
<feature type="compositionally biased region" description="Basic and acidic residues" evidence="1">
    <location>
        <begin position="175"/>
        <end position="190"/>
    </location>
</feature>
<protein>
    <submittedName>
        <fullName evidence="2">DUF3618 domain-containing protein</fullName>
    </submittedName>
</protein>
<name>A0A7X6M876_9ACTN</name>
<feature type="compositionally biased region" description="Basic residues" evidence="1">
    <location>
        <begin position="35"/>
        <end position="45"/>
    </location>
</feature>
<feature type="region of interest" description="Disordered" evidence="1">
    <location>
        <begin position="1"/>
        <end position="70"/>
    </location>
</feature>
<evidence type="ECO:0000256" key="1">
    <source>
        <dbReference type="SAM" id="MobiDB-lite"/>
    </source>
</evidence>
<keyword evidence="3" id="KW-1185">Reference proteome</keyword>
<reference evidence="2 3" key="1">
    <citation type="submission" date="2020-04" db="EMBL/GenBank/DDBJ databases">
        <title>MicrobeNet Type strains.</title>
        <authorList>
            <person name="Nicholson A.C."/>
        </authorList>
    </citation>
    <scope>NUCLEOTIDE SEQUENCE [LARGE SCALE GENOMIC DNA]</scope>
    <source>
        <strain evidence="2 3">ATCC 23612</strain>
    </source>
</reference>